<name>A0AC34F2V1_9BILA</name>
<accession>A0AC34F2V1</accession>
<organism evidence="1 2">
    <name type="scientific">Panagrolaimus sp. ES5</name>
    <dbReference type="NCBI Taxonomy" id="591445"/>
    <lineage>
        <taxon>Eukaryota</taxon>
        <taxon>Metazoa</taxon>
        <taxon>Ecdysozoa</taxon>
        <taxon>Nematoda</taxon>
        <taxon>Chromadorea</taxon>
        <taxon>Rhabditida</taxon>
        <taxon>Tylenchina</taxon>
        <taxon>Panagrolaimomorpha</taxon>
        <taxon>Panagrolaimoidea</taxon>
        <taxon>Panagrolaimidae</taxon>
        <taxon>Panagrolaimus</taxon>
    </lineage>
</organism>
<evidence type="ECO:0000313" key="2">
    <source>
        <dbReference type="WBParaSite" id="ES5_v2.g11294.t1"/>
    </source>
</evidence>
<protein>
    <submittedName>
        <fullName evidence="2">Uncharacterized protein</fullName>
    </submittedName>
</protein>
<proteinExistence type="predicted"/>
<evidence type="ECO:0000313" key="1">
    <source>
        <dbReference type="Proteomes" id="UP000887579"/>
    </source>
</evidence>
<dbReference type="WBParaSite" id="ES5_v2.g11294.t1">
    <property type="protein sequence ID" value="ES5_v2.g11294.t1"/>
    <property type="gene ID" value="ES5_v2.g11294"/>
</dbReference>
<sequence length="334" mass="37654">MNKKTKKKNEIFCNSGKTSAATPQEMSLYKELVEEIQSWDLESQLSAVTNIRKLLSAETKPPINAFINVGVVPPLVQCLSSTNQELQHEAAWCLTNIASGNVEQTKHVVEAGAVPYFIKILNDGNNKLCEQVLWGLANISTDNNHRELLFEKEIILEFKQLLNSNLSNNALKEVAQIIVNLSETKIFIKDFQKTADFLSLILKLLQSDEDEVLRKALLAIVKLTDRGPEIIQFFLENDECANVLCNAIMCAKKEQVQYLFNAGIGDSLCSFIESPNPEIIKIIIFDLSSILEILDEVYQEIPQQIKASLQKSKETQGFTDPKTVELLRHFLEEL</sequence>
<reference evidence="2" key="1">
    <citation type="submission" date="2022-11" db="UniProtKB">
        <authorList>
            <consortium name="WormBaseParasite"/>
        </authorList>
    </citation>
    <scope>IDENTIFICATION</scope>
</reference>
<dbReference type="Proteomes" id="UP000887579">
    <property type="component" value="Unplaced"/>
</dbReference>